<evidence type="ECO:0000313" key="2">
    <source>
        <dbReference type="Proteomes" id="UP000593818"/>
    </source>
</evidence>
<dbReference type="EMBL" id="CP063453">
    <property type="protein sequence ID" value="QOW01886.1"/>
    <property type="molecule type" value="Genomic_DNA"/>
</dbReference>
<dbReference type="AlphaFoldDB" id="A0A7M2XVT9"/>
<proteinExistence type="predicted"/>
<dbReference type="RefSeq" id="WP_193904163.1">
    <property type="nucleotide sequence ID" value="NZ_CP063453.1"/>
</dbReference>
<evidence type="ECO:0000313" key="1">
    <source>
        <dbReference type="EMBL" id="QOW01886.1"/>
    </source>
</evidence>
<reference evidence="1 2" key="1">
    <citation type="submission" date="2020-10" db="EMBL/GenBank/DDBJ databases">
        <title>Whole genome sequence of oil-degrading bacteria Rhodococcus pyridinivorans strain 5Ap.</title>
        <authorList>
            <person name="Akhremchuk A.E."/>
            <person name="Valentovich L.N."/>
            <person name="Charniauskaya M.I."/>
            <person name="Bukliarevich H.A."/>
            <person name="Titok M.A."/>
        </authorList>
    </citation>
    <scope>NUCLEOTIDE SEQUENCE [LARGE SCALE GENOMIC DNA]</scope>
    <source>
        <strain evidence="1 2">5Ap</strain>
        <plasmid evidence="1 2">pSID</plasmid>
    </source>
</reference>
<keyword evidence="1" id="KW-0614">Plasmid</keyword>
<organism evidence="1 2">
    <name type="scientific">Rhodococcus pyridinivorans</name>
    <dbReference type="NCBI Taxonomy" id="103816"/>
    <lineage>
        <taxon>Bacteria</taxon>
        <taxon>Bacillati</taxon>
        <taxon>Actinomycetota</taxon>
        <taxon>Actinomycetes</taxon>
        <taxon>Mycobacteriales</taxon>
        <taxon>Nocardiaceae</taxon>
        <taxon>Rhodococcus</taxon>
    </lineage>
</organism>
<geneLocation type="plasmid" evidence="1 2">
    <name>pSID</name>
</geneLocation>
<keyword evidence="2" id="KW-1185">Reference proteome</keyword>
<dbReference type="Proteomes" id="UP000593818">
    <property type="component" value="Plasmid pSID"/>
</dbReference>
<protein>
    <submittedName>
        <fullName evidence="1">Uncharacterized protein</fullName>
    </submittedName>
</protein>
<name>A0A7M2XVT9_9NOCA</name>
<accession>A0A7M2XVT9</accession>
<sequence length="264" mass="29115">MTEPTVRHPISIEDATRLDPAQIAPPIVVTDGEHTEIGSAHGRVLPLIGHRRPYIYDVSLPDKRRVYADTPEDAIAVIIGGDYAEKLAALRDLESSIDDTAIDEAWLALARLRHAHADRLRLALQQQINDLAQRDGSWDHLDAEEQQQLTKAADPDGPYPVGVLEEIPFVDEEDHLRTRMTGVWSARVSLVLNTGDYDPYSNTPLPLSEMTRDGVVVPGDPNLVVLDIGDSVAYLESLEKAGWLTMSVLPAEQPDPIFRGINPS</sequence>
<gene>
    <name evidence="1" type="ORF">INP59_27410</name>
</gene>